<feature type="compositionally biased region" description="Polar residues" evidence="1">
    <location>
        <begin position="177"/>
        <end position="187"/>
    </location>
</feature>
<feature type="compositionally biased region" description="Low complexity" evidence="1">
    <location>
        <begin position="147"/>
        <end position="166"/>
    </location>
</feature>
<organism evidence="2 3">
    <name type="scientific">Araneus ventricosus</name>
    <name type="common">Orbweaver spider</name>
    <name type="synonym">Epeira ventricosa</name>
    <dbReference type="NCBI Taxonomy" id="182803"/>
    <lineage>
        <taxon>Eukaryota</taxon>
        <taxon>Metazoa</taxon>
        <taxon>Ecdysozoa</taxon>
        <taxon>Arthropoda</taxon>
        <taxon>Chelicerata</taxon>
        <taxon>Arachnida</taxon>
        <taxon>Araneae</taxon>
        <taxon>Araneomorphae</taxon>
        <taxon>Entelegynae</taxon>
        <taxon>Araneoidea</taxon>
        <taxon>Araneidae</taxon>
        <taxon>Araneus</taxon>
    </lineage>
</organism>
<dbReference type="Proteomes" id="UP000499080">
    <property type="component" value="Unassembled WGS sequence"/>
</dbReference>
<gene>
    <name evidence="2" type="ORF">AVEN_243804_1</name>
</gene>
<dbReference type="EMBL" id="BGPR01000006">
    <property type="protein sequence ID" value="GBL75005.1"/>
    <property type="molecule type" value="Genomic_DNA"/>
</dbReference>
<keyword evidence="3" id="KW-1185">Reference proteome</keyword>
<dbReference type="AlphaFoldDB" id="A0A4Y2A6K2"/>
<evidence type="ECO:0000313" key="3">
    <source>
        <dbReference type="Proteomes" id="UP000499080"/>
    </source>
</evidence>
<accession>A0A4Y2A6K2</accession>
<name>A0A4Y2A6K2_ARAVE</name>
<protein>
    <submittedName>
        <fullName evidence="2">Uncharacterized protein</fullName>
    </submittedName>
</protein>
<comment type="caution">
    <text evidence="2">The sequence shown here is derived from an EMBL/GenBank/DDBJ whole genome shotgun (WGS) entry which is preliminary data.</text>
</comment>
<feature type="compositionally biased region" description="Low complexity" evidence="1">
    <location>
        <begin position="95"/>
        <end position="109"/>
    </location>
</feature>
<feature type="compositionally biased region" description="Low complexity" evidence="1">
    <location>
        <begin position="128"/>
        <end position="139"/>
    </location>
</feature>
<feature type="region of interest" description="Disordered" evidence="1">
    <location>
        <begin position="219"/>
        <end position="245"/>
    </location>
</feature>
<evidence type="ECO:0000313" key="2">
    <source>
        <dbReference type="EMBL" id="GBL75005.1"/>
    </source>
</evidence>
<sequence>MRDLQRFLMVSQPVNTDFRDKMKVLENGRIMALTLLRTEIWRIPCDAQDGWKTAAPKKKATSKTVPPSKKVVKPVALSVPKIGVPARTDPVLPASSQVASTKSSSGPSGASPPGPGTATNSAYVSKCSPSTRATSSASTLPPPSMPAVPTTSRLTPPPLNLTLTAPDSGRNDPPPTNNDGRPTTPLNDDSALELSSHIETPETCSIMVADSHGRIVQTHPAASDNDADSEESIDDDGTNPLSPVSGVCPNDNCRKSLTCISFFPFKSPCTTLKTDATRTSKGKPVILLLASTTTRRCTEEPKHRKMNLDAKSLELLEDHGETETGTEDVAKTPILLTMMPLMTPLSLSQPLFYRMRILRRLRKTRLCYPTFVGNLNPSGRMTLRKETSSHFAHWLSRQCKKPRTTSLKRTKVVLKVSRPGVNVIQRILFSSSGTSLGTGNVLSD</sequence>
<feature type="region of interest" description="Disordered" evidence="1">
    <location>
        <begin position="85"/>
        <end position="189"/>
    </location>
</feature>
<reference evidence="2 3" key="1">
    <citation type="journal article" date="2019" name="Sci. Rep.">
        <title>Orb-weaving spider Araneus ventricosus genome elucidates the spidroin gene catalogue.</title>
        <authorList>
            <person name="Kono N."/>
            <person name="Nakamura H."/>
            <person name="Ohtoshi R."/>
            <person name="Moran D.A.P."/>
            <person name="Shinohara A."/>
            <person name="Yoshida Y."/>
            <person name="Fujiwara M."/>
            <person name="Mori M."/>
            <person name="Tomita M."/>
            <person name="Arakawa K."/>
        </authorList>
    </citation>
    <scope>NUCLEOTIDE SEQUENCE [LARGE SCALE GENOMIC DNA]</scope>
</reference>
<feature type="compositionally biased region" description="Acidic residues" evidence="1">
    <location>
        <begin position="225"/>
        <end position="237"/>
    </location>
</feature>
<evidence type="ECO:0000256" key="1">
    <source>
        <dbReference type="SAM" id="MobiDB-lite"/>
    </source>
</evidence>
<proteinExistence type="predicted"/>